<dbReference type="SUPFAM" id="SSF56235">
    <property type="entry name" value="N-terminal nucleophile aminohydrolases (Ntn hydrolases)"/>
    <property type="match status" value="1"/>
</dbReference>
<dbReference type="OrthoDB" id="9794717at2"/>
<dbReference type="GO" id="GO:0016787">
    <property type="term" value="F:hydrolase activity"/>
    <property type="evidence" value="ECO:0007669"/>
    <property type="project" value="UniProtKB-KW"/>
</dbReference>
<gene>
    <name evidence="2" type="ORF">D1614_05900</name>
</gene>
<dbReference type="InterPro" id="IPR005079">
    <property type="entry name" value="Peptidase_C45_hydrolase"/>
</dbReference>
<accession>A0A399T4I3</accession>
<organism evidence="2 3">
    <name type="scientific">Maribellus luteus</name>
    <dbReference type="NCBI Taxonomy" id="2305463"/>
    <lineage>
        <taxon>Bacteria</taxon>
        <taxon>Pseudomonadati</taxon>
        <taxon>Bacteroidota</taxon>
        <taxon>Bacteroidia</taxon>
        <taxon>Marinilabiliales</taxon>
        <taxon>Prolixibacteraceae</taxon>
        <taxon>Maribellus</taxon>
    </lineage>
</organism>
<keyword evidence="3" id="KW-1185">Reference proteome</keyword>
<evidence type="ECO:0000313" key="2">
    <source>
        <dbReference type="EMBL" id="RIJ49097.1"/>
    </source>
</evidence>
<protein>
    <submittedName>
        <fullName evidence="2">Linear amide C-N hydrolase</fullName>
    </submittedName>
</protein>
<reference evidence="2 3" key="1">
    <citation type="submission" date="2018-08" db="EMBL/GenBank/DDBJ databases">
        <title>Pallidiluteibacterium maritimus gen. nov., sp. nov., isolated from coastal sediment.</title>
        <authorList>
            <person name="Zhou L.Y."/>
        </authorList>
    </citation>
    <scope>NUCLEOTIDE SEQUENCE [LARGE SCALE GENOMIC DNA]</scope>
    <source>
        <strain evidence="2 3">XSD2</strain>
    </source>
</reference>
<dbReference type="Pfam" id="PF03417">
    <property type="entry name" value="AAT"/>
    <property type="match status" value="1"/>
</dbReference>
<dbReference type="Gene3D" id="3.60.60.10">
    <property type="entry name" value="Penicillin V Acylase, Chain A"/>
    <property type="match status" value="1"/>
</dbReference>
<feature type="domain" description="Peptidase C45 hydrolase" evidence="1">
    <location>
        <begin position="151"/>
        <end position="368"/>
    </location>
</feature>
<sequence>MALKFEEFTLHDKQGDYANVKHIRLSGTNFGIGNKLGELAKNRHSLQMPKWSSTTKRDAQYTYLKKNYPAHFDRMAGFANAFGEDIQQAEHDYSCFGITLAFPMCSAVYYPPCSTETETGIISRNADLELVRTPLLPGDTTEKSSTKIMGKPYVLELHPDKGYSSLVMFCFELYGLALDGINAEGLVVTHLHGDVLNEDAYKPGMDSGVGINEMLVVQQLLDNCKTVDEAKEMLLCNKHFRMILPTHLLIADKFGNSFVWEYPIEHNQDFFTDGNSEIQILTNFPLYKYPAIYTFPKSNDLSCPFARYKTLSEEIGTYRGKVSNDSIKKINSKVFVRQEMYKTPPPVAVRTIYHNVYDCNQRTMEVSFYRKEDNNKQERTEYFKFKLK</sequence>
<dbReference type="Proteomes" id="UP000265926">
    <property type="component" value="Unassembled WGS sequence"/>
</dbReference>
<comment type="caution">
    <text evidence="2">The sequence shown here is derived from an EMBL/GenBank/DDBJ whole genome shotgun (WGS) entry which is preliminary data.</text>
</comment>
<proteinExistence type="predicted"/>
<evidence type="ECO:0000259" key="1">
    <source>
        <dbReference type="Pfam" id="PF03417"/>
    </source>
</evidence>
<dbReference type="RefSeq" id="WP_119436983.1">
    <property type="nucleotide sequence ID" value="NZ_QWGR01000003.1"/>
</dbReference>
<dbReference type="InterPro" id="IPR029055">
    <property type="entry name" value="Ntn_hydrolases_N"/>
</dbReference>
<dbReference type="AlphaFoldDB" id="A0A399T4I3"/>
<dbReference type="EMBL" id="QWGR01000003">
    <property type="protein sequence ID" value="RIJ49097.1"/>
    <property type="molecule type" value="Genomic_DNA"/>
</dbReference>
<keyword evidence="2" id="KW-0378">Hydrolase</keyword>
<evidence type="ECO:0000313" key="3">
    <source>
        <dbReference type="Proteomes" id="UP000265926"/>
    </source>
</evidence>
<name>A0A399T4I3_9BACT</name>